<dbReference type="GO" id="GO:0016491">
    <property type="term" value="F:oxidoreductase activity"/>
    <property type="evidence" value="ECO:0007669"/>
    <property type="project" value="UniProtKB-KW"/>
</dbReference>
<evidence type="ECO:0008006" key="4">
    <source>
        <dbReference type="Google" id="ProtNLM"/>
    </source>
</evidence>
<dbReference type="PRINTS" id="PR00081">
    <property type="entry name" value="GDHRDH"/>
</dbReference>
<dbReference type="InterPro" id="IPR002347">
    <property type="entry name" value="SDR_fam"/>
</dbReference>
<evidence type="ECO:0000313" key="2">
    <source>
        <dbReference type="EMBL" id="BBY92479.1"/>
    </source>
</evidence>
<dbReference type="AlphaFoldDB" id="A0A9W4B1V9"/>
<evidence type="ECO:0000313" key="3">
    <source>
        <dbReference type="Proteomes" id="UP000465785"/>
    </source>
</evidence>
<proteinExistence type="predicted"/>
<dbReference type="NCBIfam" id="NF004513">
    <property type="entry name" value="PRK05854.1"/>
    <property type="match status" value="1"/>
</dbReference>
<gene>
    <name evidence="2" type="ORF">MGALJ_21480</name>
</gene>
<keyword evidence="1" id="KW-0560">Oxidoreductase</keyword>
<protein>
    <recommendedName>
        <fullName evidence="4">Short-chain dehydrogenase</fullName>
    </recommendedName>
</protein>
<accession>A0A9W4B1V9</accession>
<dbReference type="EMBL" id="AP022601">
    <property type="protein sequence ID" value="BBY92479.1"/>
    <property type="molecule type" value="Genomic_DNA"/>
</dbReference>
<reference evidence="2 3" key="1">
    <citation type="journal article" date="2019" name="Emerg. Microbes Infect.">
        <title>Comprehensive subspecies identification of 175 nontuberculous mycobacteria species based on 7547 genomic profiles.</title>
        <authorList>
            <person name="Matsumoto Y."/>
            <person name="Kinjo T."/>
            <person name="Motooka D."/>
            <person name="Nabeya D."/>
            <person name="Jung N."/>
            <person name="Uechi K."/>
            <person name="Horii T."/>
            <person name="Iida T."/>
            <person name="Fujita J."/>
            <person name="Nakamura S."/>
        </authorList>
    </citation>
    <scope>NUCLEOTIDE SEQUENCE [LARGE SCALE GENOMIC DNA]</scope>
    <source>
        <strain evidence="2 3">JCM 6399</strain>
    </source>
</reference>
<dbReference type="Pfam" id="PF00106">
    <property type="entry name" value="adh_short"/>
    <property type="match status" value="1"/>
</dbReference>
<dbReference type="Proteomes" id="UP000465785">
    <property type="component" value="Chromosome"/>
</dbReference>
<dbReference type="InterPro" id="IPR036291">
    <property type="entry name" value="NAD(P)-bd_dom_sf"/>
</dbReference>
<dbReference type="PANTHER" id="PTHR43157:SF31">
    <property type="entry name" value="PHOSPHATIDYLINOSITOL-GLYCAN BIOSYNTHESIS CLASS F PROTEIN"/>
    <property type="match status" value="1"/>
</dbReference>
<dbReference type="Gene3D" id="3.40.50.720">
    <property type="entry name" value="NAD(P)-binding Rossmann-like Domain"/>
    <property type="match status" value="1"/>
</dbReference>
<dbReference type="SUPFAM" id="SSF51735">
    <property type="entry name" value="NAD(P)-binding Rossmann-fold domains"/>
    <property type="match status" value="1"/>
</dbReference>
<sequence length="175" mass="18533">MVRVRTVTVPDQSGKLAVVTGANSGLGLGIATRLAAAGADVVMAIRNRAKGEAAIEQIRATVPDAKLSIKALDLSSLASVKALGDELNAEGRPIDLLINNAGIMQPPQRETTADGFELQFGCNHLGHFALTGHLLPLLRAADQPRVHSLSSSAARFGGIRFDDLQWEKRYNATQA</sequence>
<organism evidence="2 3">
    <name type="scientific">Mycobacterium gallinarum</name>
    <dbReference type="NCBI Taxonomy" id="39689"/>
    <lineage>
        <taxon>Bacteria</taxon>
        <taxon>Bacillati</taxon>
        <taxon>Actinomycetota</taxon>
        <taxon>Actinomycetes</taxon>
        <taxon>Mycobacteriales</taxon>
        <taxon>Mycobacteriaceae</taxon>
        <taxon>Mycobacterium</taxon>
    </lineage>
</organism>
<name>A0A9W4B1V9_9MYCO</name>
<dbReference type="KEGG" id="mgau:MGALJ_21480"/>
<dbReference type="PANTHER" id="PTHR43157">
    <property type="entry name" value="PHOSPHATIDYLINOSITOL-GLYCAN BIOSYNTHESIS CLASS F PROTEIN-RELATED"/>
    <property type="match status" value="1"/>
</dbReference>
<keyword evidence="3" id="KW-1185">Reference proteome</keyword>
<evidence type="ECO:0000256" key="1">
    <source>
        <dbReference type="ARBA" id="ARBA00023002"/>
    </source>
</evidence>